<keyword evidence="3" id="KW-1185">Reference proteome</keyword>
<dbReference type="Proteomes" id="UP000831181">
    <property type="component" value="Chromosome"/>
</dbReference>
<name>A0A976X5A7_9LACO</name>
<dbReference type="KEGG" id="lbe:MOO44_07155"/>
<gene>
    <name evidence="2" type="ORF">MOO44_07155</name>
</gene>
<proteinExistence type="inferred from homology"/>
<dbReference type="InterPro" id="IPR005531">
    <property type="entry name" value="Asp23"/>
</dbReference>
<organism evidence="2 3">
    <name type="scientific">Nicoliella spurrieriana</name>
    <dbReference type="NCBI Taxonomy" id="2925830"/>
    <lineage>
        <taxon>Bacteria</taxon>
        <taxon>Bacillati</taxon>
        <taxon>Bacillota</taxon>
        <taxon>Bacilli</taxon>
        <taxon>Lactobacillales</taxon>
        <taxon>Lactobacillaceae</taxon>
        <taxon>Nicoliella</taxon>
    </lineage>
</organism>
<dbReference type="PANTHER" id="PTHR34297:SF1">
    <property type="entry name" value="ASP23_GLS24 FAMILY ENVELOPE STRESS RESPONSE PROTEIN"/>
    <property type="match status" value="1"/>
</dbReference>
<evidence type="ECO:0000313" key="3">
    <source>
        <dbReference type="Proteomes" id="UP000831181"/>
    </source>
</evidence>
<comment type="similarity">
    <text evidence="1">Belongs to the asp23 family.</text>
</comment>
<dbReference type="EMBL" id="CP093361">
    <property type="protein sequence ID" value="UQS86655.1"/>
    <property type="molecule type" value="Genomic_DNA"/>
</dbReference>
<dbReference type="PANTHER" id="PTHR34297">
    <property type="entry name" value="HYPOTHETICAL CYTOSOLIC PROTEIN-RELATED"/>
    <property type="match status" value="1"/>
</dbReference>
<reference evidence="2" key="1">
    <citation type="journal article" date="2022" name="Int. J. Syst. Evol. Microbiol.">
        <title>Apilactobacillus apisilvae sp. nov., Nicolia spurrieriana gen. nov. sp. nov., Bombilactobacillus folatiphilus sp. nov. and Bombilactobacillus thymidiniphilus sp. nov., four new lactic acid bacterial isolates from stingless bees Tetragonula carbonaria and Austroplebeia australis.</title>
        <authorList>
            <person name="Oliphant S.A."/>
            <person name="Watson-Haigh N.S."/>
            <person name="Sumby K.M."/>
            <person name="Gardner J."/>
            <person name="Groom S."/>
            <person name="Jiranek V."/>
        </authorList>
    </citation>
    <scope>NUCLEOTIDE SEQUENCE</scope>
    <source>
        <strain evidence="2">SGEP1_A5</strain>
    </source>
</reference>
<dbReference type="Pfam" id="PF03780">
    <property type="entry name" value="Asp23"/>
    <property type="match status" value="1"/>
</dbReference>
<dbReference type="RefSeq" id="WP_260116457.1">
    <property type="nucleotide sequence ID" value="NZ_CP093361.1"/>
</dbReference>
<dbReference type="AlphaFoldDB" id="A0A976X5A7"/>
<protein>
    <submittedName>
        <fullName evidence="2">Asp23/Gls24 family envelope stress response protein</fullName>
    </submittedName>
</protein>
<evidence type="ECO:0000313" key="2">
    <source>
        <dbReference type="EMBL" id="UQS86655.1"/>
    </source>
</evidence>
<evidence type="ECO:0000256" key="1">
    <source>
        <dbReference type="ARBA" id="ARBA00005721"/>
    </source>
</evidence>
<accession>A0A976X5A7</accession>
<sequence length="146" mass="15944">MADSNTLLKGGKESAGSIKIAPRVLEIIASIAAVKVPGVERMRGSFSTGVNELFGHKDFGKGIKLSFNDRDQVSVDIYVYVEYGVSVPKVALEIQDKVKQQLLFMTELDVLDVNVHVDGIVHAHSESKIDPDDLFADNDNSKGEKK</sequence>